<accession>A0AC61R7Q4</accession>
<comment type="caution">
    <text evidence="1">The sequence shown here is derived from an EMBL/GenBank/DDBJ whole genome shotgun (WGS) entry which is preliminary data.</text>
</comment>
<proteinExistence type="predicted"/>
<sequence length="177" mass="20917">MYDLTKIKGHLSTINKHKAVVTWLCFRCGLYKQGLLHDLSKYTPTELKTGFKYYQGFRSPIDAQKEAEGCSMSWLHHKGRNPHHWEYWLDNAKTGVCAQPMPKRYVYEMFCDRVAASMIYQKEKYTDHSALDYYLNGRKRIMIHPETDRLILYLLCYLSENGLDKTCDYIRSLPKDD</sequence>
<protein>
    <submittedName>
        <fullName evidence="1">Catalase</fullName>
    </submittedName>
</protein>
<evidence type="ECO:0000313" key="2">
    <source>
        <dbReference type="Proteomes" id="UP000308836"/>
    </source>
</evidence>
<organism evidence="1 2">
    <name type="scientific">Dubosiella muris</name>
    <dbReference type="NCBI Taxonomy" id="3038133"/>
    <lineage>
        <taxon>Bacteria</taxon>
        <taxon>Bacillati</taxon>
        <taxon>Bacillota</taxon>
        <taxon>Erysipelotrichia</taxon>
        <taxon>Erysipelotrichales</taxon>
        <taxon>Erysipelotrichaceae</taxon>
        <taxon>Dubosiella</taxon>
    </lineage>
</organism>
<keyword evidence="2" id="KW-1185">Reference proteome</keyword>
<name>A0AC61R7Q4_9FIRM</name>
<reference evidence="1" key="1">
    <citation type="submission" date="2019-04" db="EMBL/GenBank/DDBJ databases">
        <title>Microbes associate with the intestines of laboratory mice.</title>
        <authorList>
            <person name="Navarre W."/>
            <person name="Wong E."/>
            <person name="Huang K."/>
            <person name="Tropini C."/>
            <person name="Ng K."/>
            <person name="Yu B."/>
        </authorList>
    </citation>
    <scope>NUCLEOTIDE SEQUENCE</scope>
    <source>
        <strain evidence="1">NM09_H32</strain>
    </source>
</reference>
<dbReference type="EMBL" id="SRYG01000011">
    <property type="protein sequence ID" value="TGY65973.1"/>
    <property type="molecule type" value="Genomic_DNA"/>
</dbReference>
<evidence type="ECO:0000313" key="1">
    <source>
        <dbReference type="EMBL" id="TGY65973.1"/>
    </source>
</evidence>
<dbReference type="Proteomes" id="UP000308836">
    <property type="component" value="Unassembled WGS sequence"/>
</dbReference>
<gene>
    <name evidence="1" type="ORF">E5336_06560</name>
</gene>